<evidence type="ECO:0000256" key="13">
    <source>
        <dbReference type="ARBA" id="ARBA00023136"/>
    </source>
</evidence>
<keyword evidence="7" id="KW-0479">Metal-binding</keyword>
<evidence type="ECO:0000256" key="17">
    <source>
        <dbReference type="ARBA" id="ARBA00034523"/>
    </source>
</evidence>
<keyword evidence="8" id="KW-0863">Zinc-finger</keyword>
<feature type="domain" description="RING-type" evidence="18">
    <location>
        <begin position="224"/>
        <end position="264"/>
    </location>
</feature>
<keyword evidence="12" id="KW-1133">Transmembrane helix</keyword>
<name>A0A182FVE0_ANOAL</name>
<evidence type="ECO:0000256" key="8">
    <source>
        <dbReference type="ARBA" id="ARBA00022771"/>
    </source>
</evidence>
<keyword evidence="13" id="KW-0472">Membrane</keyword>
<dbReference type="PANTHER" id="PTHR48178:SF1">
    <property type="entry name" value="PEROXISOME BIOGENESIS FACTOR 2"/>
    <property type="match status" value="1"/>
</dbReference>
<keyword evidence="10" id="KW-0862">Zinc</keyword>
<evidence type="ECO:0000256" key="12">
    <source>
        <dbReference type="ARBA" id="ARBA00022989"/>
    </source>
</evidence>
<evidence type="ECO:0000259" key="18">
    <source>
        <dbReference type="PROSITE" id="PS50089"/>
    </source>
</evidence>
<evidence type="ECO:0000256" key="16">
    <source>
        <dbReference type="ARBA" id="ARBA00034438"/>
    </source>
</evidence>
<accession>A0A182FVE0</accession>
<evidence type="ECO:0000313" key="20">
    <source>
        <dbReference type="Proteomes" id="UP000069272"/>
    </source>
</evidence>
<keyword evidence="14" id="KW-0576">Peroxisome</keyword>
<comment type="similarity">
    <text evidence="3">Belongs to the pex2/pex10/pex12 family.</text>
</comment>
<evidence type="ECO:0000256" key="7">
    <source>
        <dbReference type="ARBA" id="ARBA00022723"/>
    </source>
</evidence>
<dbReference type="InterPro" id="IPR006845">
    <property type="entry name" value="Pex_N"/>
</dbReference>
<evidence type="ECO:0000256" key="11">
    <source>
        <dbReference type="ARBA" id="ARBA00022927"/>
    </source>
</evidence>
<comment type="catalytic activity">
    <reaction evidence="16">
        <text>[E2 ubiquitin-conjugating enzyme]-S-ubiquitinyl-L-cysteine + [acceptor protein]-L-cysteine = [E2 ubiquitin-conjugating enzyme]-L-cysteine + [acceptor protein]-S-ubiquitinyl-L-cysteine.</text>
        <dbReference type="EC" id="2.3.2.36"/>
    </reaction>
</comment>
<dbReference type="Gene3D" id="3.30.40.10">
    <property type="entry name" value="Zinc/RING finger domain, C3HC4 (zinc finger)"/>
    <property type="match status" value="1"/>
</dbReference>
<keyword evidence="5" id="KW-0808">Transferase</keyword>
<dbReference type="GO" id="GO:0016558">
    <property type="term" value="P:protein import into peroxisome matrix"/>
    <property type="evidence" value="ECO:0007669"/>
    <property type="project" value="InterPro"/>
</dbReference>
<evidence type="ECO:0000256" key="9">
    <source>
        <dbReference type="ARBA" id="ARBA00022786"/>
    </source>
</evidence>
<dbReference type="InterPro" id="IPR013083">
    <property type="entry name" value="Znf_RING/FYVE/PHD"/>
</dbReference>
<keyword evidence="11" id="KW-0653">Protein transport</keyword>
<dbReference type="InterPro" id="IPR001841">
    <property type="entry name" value="Znf_RING"/>
</dbReference>
<reference evidence="19" key="2">
    <citation type="submission" date="2022-08" db="UniProtKB">
        <authorList>
            <consortium name="EnsemblMetazoa"/>
        </authorList>
    </citation>
    <scope>IDENTIFICATION</scope>
    <source>
        <strain evidence="19">STECLA/ALBI9_A</strain>
    </source>
</reference>
<evidence type="ECO:0000256" key="14">
    <source>
        <dbReference type="ARBA" id="ARBA00023140"/>
    </source>
</evidence>
<sequence length="276" mass="32120">MKTHFVPRVNQLDSIQLDNEFTNILRNQIQNILQCLPPGLLSHVQPEINLLLGSTIWNYSVRKSYATFGQQMLSITYEREQLPPMKLTFHYLLTNLLPYVKECTQFRLTGWPLVQRVIQITENMLVLFNLINFFKFLKSGSRPSLVDCVLRISHRSLDGAKRRTIGYSYMTRELIWAGFMEFLGFTIPFINYHSLKRKLRNALRLETGSVQPTERIKLSTESRCAFCNERVILPHFMGCSHVFCYYCLKGNQMADAGYQCNVCDYQSDRFMKVAAA</sequence>
<dbReference type="STRING" id="7167.A0A182FVE0"/>
<dbReference type="AlphaFoldDB" id="A0A182FVE0"/>
<dbReference type="EC" id="2.3.2.36" evidence="17"/>
<keyword evidence="9" id="KW-0833">Ubl conjugation pathway</keyword>
<dbReference type="InterPro" id="IPR025654">
    <property type="entry name" value="PEX2/10"/>
</dbReference>
<evidence type="ECO:0000256" key="15">
    <source>
        <dbReference type="ARBA" id="ARBA00032511"/>
    </source>
</evidence>
<dbReference type="InterPro" id="IPR017907">
    <property type="entry name" value="Znf_RING_CS"/>
</dbReference>
<dbReference type="EnsemblMetazoa" id="AALB010525-RA">
    <property type="protein sequence ID" value="AALB010525-PA"/>
    <property type="gene ID" value="AALB010525"/>
</dbReference>
<evidence type="ECO:0000256" key="1">
    <source>
        <dbReference type="ARBA" id="ARBA00004585"/>
    </source>
</evidence>
<reference evidence="19 20" key="1">
    <citation type="journal article" date="2017" name="G3 (Bethesda)">
        <title>The Physical Genome Mapping of Anopheles albimanus Corrected Scaffold Misassemblies and Identified Interarm Rearrangements in Genus Anopheles.</title>
        <authorList>
            <person name="Artemov G.N."/>
            <person name="Peery A.N."/>
            <person name="Jiang X."/>
            <person name="Tu Z."/>
            <person name="Stegniy V.N."/>
            <person name="Sharakhova M.V."/>
            <person name="Sharakhov I.V."/>
        </authorList>
    </citation>
    <scope>NUCLEOTIDE SEQUENCE [LARGE SCALE GENOMIC DNA]</scope>
    <source>
        <strain evidence="19 20">ALBI9_A</strain>
    </source>
</reference>
<dbReference type="Proteomes" id="UP000069272">
    <property type="component" value="Chromosome 3R"/>
</dbReference>
<evidence type="ECO:0000256" key="4">
    <source>
        <dbReference type="ARBA" id="ARBA00022448"/>
    </source>
</evidence>
<dbReference type="VEuPathDB" id="VectorBase:AALB20_030793"/>
<dbReference type="GO" id="GO:0008270">
    <property type="term" value="F:zinc ion binding"/>
    <property type="evidence" value="ECO:0007669"/>
    <property type="project" value="UniProtKB-KW"/>
</dbReference>
<evidence type="ECO:0000256" key="10">
    <source>
        <dbReference type="ARBA" id="ARBA00022833"/>
    </source>
</evidence>
<dbReference type="Pfam" id="PF04757">
    <property type="entry name" value="Pex2_Pex12"/>
    <property type="match status" value="1"/>
</dbReference>
<dbReference type="GO" id="GO:0005778">
    <property type="term" value="C:peroxisomal membrane"/>
    <property type="evidence" value="ECO:0007669"/>
    <property type="project" value="UniProtKB-SubCell"/>
</dbReference>
<evidence type="ECO:0000256" key="5">
    <source>
        <dbReference type="ARBA" id="ARBA00022679"/>
    </source>
</evidence>
<keyword evidence="20" id="KW-1185">Reference proteome</keyword>
<evidence type="ECO:0000256" key="6">
    <source>
        <dbReference type="ARBA" id="ARBA00022692"/>
    </source>
</evidence>
<dbReference type="PROSITE" id="PS00518">
    <property type="entry name" value="ZF_RING_1"/>
    <property type="match status" value="1"/>
</dbReference>
<organism evidence="19 20">
    <name type="scientific">Anopheles albimanus</name>
    <name type="common">New world malaria mosquito</name>
    <dbReference type="NCBI Taxonomy" id="7167"/>
    <lineage>
        <taxon>Eukaryota</taxon>
        <taxon>Metazoa</taxon>
        <taxon>Ecdysozoa</taxon>
        <taxon>Arthropoda</taxon>
        <taxon>Hexapoda</taxon>
        <taxon>Insecta</taxon>
        <taxon>Pterygota</taxon>
        <taxon>Neoptera</taxon>
        <taxon>Endopterygota</taxon>
        <taxon>Diptera</taxon>
        <taxon>Nematocera</taxon>
        <taxon>Culicoidea</taxon>
        <taxon>Culicidae</taxon>
        <taxon>Anophelinae</taxon>
        <taxon>Anopheles</taxon>
    </lineage>
</organism>
<evidence type="ECO:0000256" key="2">
    <source>
        <dbReference type="ARBA" id="ARBA00004906"/>
    </source>
</evidence>
<dbReference type="PANTHER" id="PTHR48178">
    <property type="entry name" value="PEROXISOME BIOGENESIS FACTOR 2"/>
    <property type="match status" value="1"/>
</dbReference>
<dbReference type="VEuPathDB" id="VectorBase:AALB010525"/>
<keyword evidence="4" id="KW-0813">Transport</keyword>
<comment type="pathway">
    <text evidence="2">Protein modification; protein ubiquitination.</text>
</comment>
<comment type="subcellular location">
    <subcellularLocation>
        <location evidence="1">Peroxisome membrane</location>
        <topology evidence="1">Multi-pass membrane protein</topology>
    </subcellularLocation>
</comment>
<proteinExistence type="inferred from homology"/>
<evidence type="ECO:0000256" key="3">
    <source>
        <dbReference type="ARBA" id="ARBA00008704"/>
    </source>
</evidence>
<protein>
    <recommendedName>
        <fullName evidence="17">RING-type E3 ubiquitin transferase (cysteine targeting)</fullName>
        <ecNumber evidence="17">2.3.2.36</ecNumber>
    </recommendedName>
    <alternativeName>
        <fullName evidence="15">Peroxin-2</fullName>
    </alternativeName>
</protein>
<dbReference type="SUPFAM" id="SSF57850">
    <property type="entry name" value="RING/U-box"/>
    <property type="match status" value="1"/>
</dbReference>
<evidence type="ECO:0000313" key="19">
    <source>
        <dbReference type="EnsemblMetazoa" id="AALB010525-PA"/>
    </source>
</evidence>
<dbReference type="GO" id="GO:0061630">
    <property type="term" value="F:ubiquitin protein ligase activity"/>
    <property type="evidence" value="ECO:0007669"/>
    <property type="project" value="UniProtKB-EC"/>
</dbReference>
<keyword evidence="6" id="KW-0812">Transmembrane</keyword>
<dbReference type="PROSITE" id="PS50089">
    <property type="entry name" value="ZF_RING_2"/>
    <property type="match status" value="1"/>
</dbReference>